<name>A0A540N0T7_MALBA</name>
<gene>
    <name evidence="2" type="ORF">C1H46_009802</name>
</gene>
<reference evidence="2 3" key="1">
    <citation type="journal article" date="2019" name="G3 (Bethesda)">
        <title>Sequencing of a Wild Apple (Malus baccata) Genome Unravels the Differences Between Cultivated and Wild Apple Species Regarding Disease Resistance and Cold Tolerance.</title>
        <authorList>
            <person name="Chen X."/>
        </authorList>
    </citation>
    <scope>NUCLEOTIDE SEQUENCE [LARGE SCALE GENOMIC DNA]</scope>
    <source>
        <strain evidence="3">cv. Shandingzi</strain>
        <tissue evidence="2">Leaves</tissue>
    </source>
</reference>
<dbReference type="AlphaFoldDB" id="A0A540N0T7"/>
<proteinExistence type="predicted"/>
<protein>
    <submittedName>
        <fullName evidence="2">Uncharacterized protein</fullName>
    </submittedName>
</protein>
<evidence type="ECO:0000256" key="1">
    <source>
        <dbReference type="SAM" id="SignalP"/>
    </source>
</evidence>
<keyword evidence="1" id="KW-0732">Signal</keyword>
<organism evidence="2 3">
    <name type="scientific">Malus baccata</name>
    <name type="common">Siberian crab apple</name>
    <name type="synonym">Pyrus baccata</name>
    <dbReference type="NCBI Taxonomy" id="106549"/>
    <lineage>
        <taxon>Eukaryota</taxon>
        <taxon>Viridiplantae</taxon>
        <taxon>Streptophyta</taxon>
        <taxon>Embryophyta</taxon>
        <taxon>Tracheophyta</taxon>
        <taxon>Spermatophyta</taxon>
        <taxon>Magnoliopsida</taxon>
        <taxon>eudicotyledons</taxon>
        <taxon>Gunneridae</taxon>
        <taxon>Pentapetalae</taxon>
        <taxon>rosids</taxon>
        <taxon>fabids</taxon>
        <taxon>Rosales</taxon>
        <taxon>Rosaceae</taxon>
        <taxon>Amygdaloideae</taxon>
        <taxon>Maleae</taxon>
        <taxon>Malus</taxon>
    </lineage>
</organism>
<comment type="caution">
    <text evidence="2">The sequence shown here is derived from an EMBL/GenBank/DDBJ whole genome shotgun (WGS) entry which is preliminary data.</text>
</comment>
<dbReference type="Proteomes" id="UP000315295">
    <property type="component" value="Unassembled WGS sequence"/>
</dbReference>
<feature type="signal peptide" evidence="1">
    <location>
        <begin position="1"/>
        <end position="15"/>
    </location>
</feature>
<evidence type="ECO:0000313" key="2">
    <source>
        <dbReference type="EMBL" id="TQE04609.1"/>
    </source>
</evidence>
<evidence type="ECO:0000313" key="3">
    <source>
        <dbReference type="Proteomes" id="UP000315295"/>
    </source>
</evidence>
<accession>A0A540N0T7</accession>
<dbReference type="EMBL" id="VIEB01000137">
    <property type="protein sequence ID" value="TQE04609.1"/>
    <property type="molecule type" value="Genomic_DNA"/>
</dbReference>
<sequence>MVHVLVNFLQLTVLAKQPPEHTHPPHPKDLGRKPCFPGTLALTISRVTSLSLSLLHNMCTRARVDVGWLPDDETILDQLSYVLARVGHGDLADFIGVEPDLAVTALEDTGGEPLLELERNHRRRLTSFLVFWQLP</sequence>
<keyword evidence="3" id="KW-1185">Reference proteome</keyword>
<feature type="chain" id="PRO_5022073563" evidence="1">
    <location>
        <begin position="16"/>
        <end position="135"/>
    </location>
</feature>